<feature type="domain" description="Dynein heavy chain C-terminal" evidence="3">
    <location>
        <begin position="338"/>
        <end position="631"/>
    </location>
</feature>
<proteinExistence type="predicted"/>
<reference evidence="4" key="2">
    <citation type="submission" date="2014-07" db="EMBL/GenBank/DDBJ databases">
        <authorList>
            <person name="Hull J."/>
        </authorList>
    </citation>
    <scope>NUCLEOTIDE SEQUENCE</scope>
</reference>
<evidence type="ECO:0000313" key="4">
    <source>
        <dbReference type="EMBL" id="JAG03761.1"/>
    </source>
</evidence>
<evidence type="ECO:0000259" key="1">
    <source>
        <dbReference type="Pfam" id="PF03028"/>
    </source>
</evidence>
<dbReference type="Gene3D" id="3.40.50.300">
    <property type="entry name" value="P-loop containing nucleotide triphosphate hydrolases"/>
    <property type="match status" value="1"/>
</dbReference>
<gene>
    <name evidence="4" type="primary">DYHC_11</name>
    <name evidence="4" type="ORF">CM83_7474</name>
</gene>
<dbReference type="InterPro" id="IPR026983">
    <property type="entry name" value="DHC"/>
</dbReference>
<dbReference type="FunFam" id="1.10.8.720:FF:000002">
    <property type="entry name" value="Dynein heavy chain 9, axonemal"/>
    <property type="match status" value="1"/>
</dbReference>
<dbReference type="InterPro" id="IPR004273">
    <property type="entry name" value="Dynein_heavy_D6_P-loop"/>
</dbReference>
<evidence type="ECO:0000313" key="5">
    <source>
        <dbReference type="EMBL" id="JAG55079.1"/>
    </source>
</evidence>
<dbReference type="GO" id="GO:0045505">
    <property type="term" value="F:dynein intermediate chain binding"/>
    <property type="evidence" value="ECO:0007669"/>
    <property type="project" value="InterPro"/>
</dbReference>
<dbReference type="PANTHER" id="PTHR46961">
    <property type="entry name" value="DYNEIN HEAVY CHAIN 1, AXONEMAL-LIKE PROTEIN"/>
    <property type="match status" value="1"/>
</dbReference>
<dbReference type="PANTHER" id="PTHR46961:SF20">
    <property type="entry name" value="LOW QUALITY PROTEIN: DYNEIN BETA CHAIN, CILIARY-LIKE"/>
    <property type="match status" value="1"/>
</dbReference>
<protein>
    <submittedName>
        <fullName evidence="4">Dynein beta chain, ciliary</fullName>
    </submittedName>
</protein>
<dbReference type="GO" id="GO:0030286">
    <property type="term" value="C:dynein complex"/>
    <property type="evidence" value="ECO:0007669"/>
    <property type="project" value="InterPro"/>
</dbReference>
<dbReference type="FunFam" id="3.40.50.300:FF:000411">
    <property type="entry name" value="dynein heavy chain 17, axonemal"/>
    <property type="match status" value="1"/>
</dbReference>
<reference evidence="4" key="1">
    <citation type="journal article" date="2014" name="PLoS ONE">
        <title>Transcriptome-Based Identification of ABC Transporters in the Western Tarnished Plant Bug Lygus hesperus.</title>
        <authorList>
            <person name="Hull J.J."/>
            <person name="Chaney K."/>
            <person name="Geib S.M."/>
            <person name="Fabrick J.A."/>
            <person name="Brent C.S."/>
            <person name="Walsh D."/>
            <person name="Lavine L.C."/>
        </authorList>
    </citation>
    <scope>NUCLEOTIDE SEQUENCE</scope>
</reference>
<dbReference type="GO" id="GO:0051959">
    <property type="term" value="F:dynein light intermediate chain binding"/>
    <property type="evidence" value="ECO:0007669"/>
    <property type="project" value="InterPro"/>
</dbReference>
<dbReference type="InterPro" id="IPR041658">
    <property type="entry name" value="AAA_lid_11"/>
</dbReference>
<dbReference type="Gene3D" id="1.20.1270.280">
    <property type="match status" value="1"/>
</dbReference>
<dbReference type="FunFam" id="1.20.1270.280:FF:000003">
    <property type="entry name" value="Dynein axonemal heavy chain 17"/>
    <property type="match status" value="1"/>
</dbReference>
<dbReference type="EMBL" id="GBRD01010745">
    <property type="protein sequence ID" value="JAG55079.1"/>
    <property type="molecule type" value="Transcribed_RNA"/>
</dbReference>
<dbReference type="Pfam" id="PF03028">
    <property type="entry name" value="Dynein_heavy"/>
    <property type="match status" value="1"/>
</dbReference>
<accession>A0A0A9W8L3</accession>
<dbReference type="Pfam" id="PF18198">
    <property type="entry name" value="AAA_lid_11"/>
    <property type="match status" value="1"/>
</dbReference>
<evidence type="ECO:0000259" key="2">
    <source>
        <dbReference type="Pfam" id="PF18198"/>
    </source>
</evidence>
<feature type="domain" description="Dynein heavy chain AAA lid" evidence="2">
    <location>
        <begin position="195"/>
        <end position="331"/>
    </location>
</feature>
<dbReference type="Pfam" id="PF18199">
    <property type="entry name" value="Dynein_C"/>
    <property type="match status" value="1"/>
</dbReference>
<dbReference type="Gene3D" id="1.10.8.720">
    <property type="entry name" value="Region D6 of dynein motor"/>
    <property type="match status" value="1"/>
</dbReference>
<dbReference type="FunFam" id="3.10.490.20:FF:000002">
    <property type="entry name" value="Dynein axonemal heavy chain 17"/>
    <property type="match status" value="1"/>
</dbReference>
<feature type="domain" description="Dynein heavy chain region D6 P-loop" evidence="1">
    <location>
        <begin position="44"/>
        <end position="163"/>
    </location>
</feature>
<name>A0A0A9W8L3_LYGHE</name>
<dbReference type="InterPro" id="IPR043160">
    <property type="entry name" value="Dynein_C_barrel"/>
</dbReference>
<dbReference type="EMBL" id="GBHO01039843">
    <property type="protein sequence ID" value="JAG03761.1"/>
    <property type="molecule type" value="Transcribed_RNA"/>
</dbReference>
<dbReference type="GO" id="GO:0008569">
    <property type="term" value="F:minus-end-directed microtubule motor activity"/>
    <property type="evidence" value="ECO:0007669"/>
    <property type="project" value="InterPro"/>
</dbReference>
<organism evidence="4">
    <name type="scientific">Lygus hesperus</name>
    <name type="common">Western plant bug</name>
    <dbReference type="NCBI Taxonomy" id="30085"/>
    <lineage>
        <taxon>Eukaryota</taxon>
        <taxon>Metazoa</taxon>
        <taxon>Ecdysozoa</taxon>
        <taxon>Arthropoda</taxon>
        <taxon>Hexapoda</taxon>
        <taxon>Insecta</taxon>
        <taxon>Pterygota</taxon>
        <taxon>Neoptera</taxon>
        <taxon>Paraneoptera</taxon>
        <taxon>Hemiptera</taxon>
        <taxon>Heteroptera</taxon>
        <taxon>Panheteroptera</taxon>
        <taxon>Cimicomorpha</taxon>
        <taxon>Miridae</taxon>
        <taxon>Mirini</taxon>
        <taxon>Lygus</taxon>
    </lineage>
</organism>
<dbReference type="InterPro" id="IPR027417">
    <property type="entry name" value="P-loop_NTPase"/>
</dbReference>
<dbReference type="InterPro" id="IPR041228">
    <property type="entry name" value="Dynein_C"/>
</dbReference>
<sequence length="634" mass="72534">MMRALRPDRMVYAMRWFIEQKLGSKYVHARSVEYEKSHEETSSVVAVFFILSPGVDPTRDVERVGKKVGFSSDRKNFHNVSLGQGQEIVAERAMETGSKLGHWVILQNIHLVTKWLPTLDKRMEAAQSKPHPDFRLFISAEPAADPAFHAIPQGVLESSIKITNERPAGMQANIHKALDNFSQDTLEMCSKEAEFKAILFSLCYFHAVVAERRKFGPQGWNRKYPFNVGDLTISVNVLFNYLENNNTVPWEDLRYLFGEIMYGGHITDDRDRRLCRTYLQEYMCPDLLEGDLYYCPGFQAPPNTDYPGYHKYIDAMLPPESPILYGLHPNAEYNFLTTQAATLFNTIFELQPREGGGEAGETISKEDKVKGVLDEIYDKLGESFQVHEMMAKTEDRSPFTIVAFQECERMNILTNEMKRSLKELSLGLKGELTITSDMEILQESLYVDKVPEAWANKAYPSNLGLAAWFVDQQLRQKELEVWTGDFILPATIWLGGLFNPQSFLTAIEQTTARRNEWPLDKMCLQFDVTKRIREEFSSAPREGAYLSMLYMEGARWDIMLGSIVESKPKELYPLLPVIHARAILVDKADLRSVYECPAYKTKLRGPTFVWYFNLKSKQKPAKWILAGVGILLGV</sequence>
<dbReference type="AlphaFoldDB" id="A0A0A9W8L3"/>
<dbReference type="Gene3D" id="3.10.490.20">
    <property type="match status" value="1"/>
</dbReference>
<dbReference type="GO" id="GO:0007018">
    <property type="term" value="P:microtubule-based movement"/>
    <property type="evidence" value="ECO:0007669"/>
    <property type="project" value="InterPro"/>
</dbReference>
<reference evidence="5" key="3">
    <citation type="submission" date="2014-09" db="EMBL/GenBank/DDBJ databases">
        <authorList>
            <person name="Magalhaes I.L.F."/>
            <person name="Oliveira U."/>
            <person name="Santos F.R."/>
            <person name="Vidigal T.H.D.A."/>
            <person name="Brescovit A.D."/>
            <person name="Santos A.J."/>
        </authorList>
    </citation>
    <scope>NUCLEOTIDE SEQUENCE</scope>
</reference>
<evidence type="ECO:0000259" key="3">
    <source>
        <dbReference type="Pfam" id="PF18199"/>
    </source>
</evidence>
<dbReference type="InterPro" id="IPR042219">
    <property type="entry name" value="AAA_lid_11_sf"/>
</dbReference>